<feature type="transmembrane region" description="Helical" evidence="1">
    <location>
        <begin position="67"/>
        <end position="84"/>
    </location>
</feature>
<evidence type="ECO:0000313" key="3">
    <source>
        <dbReference type="Proteomes" id="UP000240974"/>
    </source>
</evidence>
<reference evidence="2 3" key="1">
    <citation type="journal article" date="2019" name="Int. J. Syst. Evol. Microbiol.">
        <title>Faecalibacillus intestinalis gen. nov., sp. nov. and Faecalibacillus faecis sp. nov., isolated from human faeces.</title>
        <authorList>
            <person name="Seo B."/>
            <person name="Jeon K."/>
            <person name="Baek I."/>
            <person name="Lee Y.M."/>
            <person name="Baek K."/>
            <person name="Ko G."/>
        </authorList>
    </citation>
    <scope>NUCLEOTIDE SEQUENCE [LARGE SCALE GENOMIC DNA]</scope>
    <source>
        <strain evidence="2 3">SNUG30099</strain>
    </source>
</reference>
<organism evidence="2 3">
    <name type="scientific">Faecalibacillus intestinalis</name>
    <dbReference type="NCBI Taxonomy" id="1982626"/>
    <lineage>
        <taxon>Bacteria</taxon>
        <taxon>Bacillati</taxon>
        <taxon>Bacillota</taxon>
        <taxon>Erysipelotrichia</taxon>
        <taxon>Erysipelotrichales</taxon>
        <taxon>Coprobacillaceae</taxon>
        <taxon>Faecalibacillus</taxon>
    </lineage>
</organism>
<evidence type="ECO:0000313" key="2">
    <source>
        <dbReference type="EMBL" id="PST40699.1"/>
    </source>
</evidence>
<keyword evidence="1" id="KW-0812">Transmembrane</keyword>
<comment type="caution">
    <text evidence="2">The sequence shown here is derived from an EMBL/GenBank/DDBJ whole genome shotgun (WGS) entry which is preliminary data.</text>
</comment>
<proteinExistence type="predicted"/>
<feature type="transmembrane region" description="Helical" evidence="1">
    <location>
        <begin position="16"/>
        <end position="35"/>
    </location>
</feature>
<accession>A0A2T3FZI8</accession>
<sequence length="85" mass="10010">MKEITDKNLLYSKKGFLIIIFLICLIAMPICEYYFGLEFSTVFPIVITDTWFITKAIFYDREDKRKILFDILFSVAITAGCLYFL</sequence>
<gene>
    <name evidence="2" type="ORF">C7U54_08340</name>
</gene>
<name>A0A2T3FZI8_9FIRM</name>
<keyword evidence="1" id="KW-1133">Transmembrane helix</keyword>
<dbReference type="EMBL" id="PYLQ01000010">
    <property type="protein sequence ID" value="PST40699.1"/>
    <property type="molecule type" value="Genomic_DNA"/>
</dbReference>
<dbReference type="Proteomes" id="UP000240974">
    <property type="component" value="Unassembled WGS sequence"/>
</dbReference>
<keyword evidence="1" id="KW-0472">Membrane</keyword>
<dbReference type="RefSeq" id="WP_107029976.1">
    <property type="nucleotide sequence ID" value="NZ_JADPGG010000106.1"/>
</dbReference>
<keyword evidence="3" id="KW-1185">Reference proteome</keyword>
<protein>
    <submittedName>
        <fullName evidence="2">Uncharacterized protein</fullName>
    </submittedName>
</protein>
<dbReference type="AlphaFoldDB" id="A0A2T3FZI8"/>
<evidence type="ECO:0000256" key="1">
    <source>
        <dbReference type="SAM" id="Phobius"/>
    </source>
</evidence>